<proteinExistence type="predicted"/>
<feature type="non-terminal residue" evidence="1">
    <location>
        <position position="1"/>
    </location>
</feature>
<sequence length="91" mass="10340">RAYDSLQNENYTHLTINRATNFVDSHILRYGIRDYHFVHYLTEFLLKDDGSPGSPGSPTERFLEFILNAGHSAKTMADTVTDTLNKFASTN</sequence>
<evidence type="ECO:0000313" key="1">
    <source>
        <dbReference type="EMBL" id="KYN20307.1"/>
    </source>
</evidence>
<keyword evidence="2" id="KW-1185">Reference proteome</keyword>
<dbReference type="EMBL" id="KQ979608">
    <property type="protein sequence ID" value="KYN20307.1"/>
    <property type="molecule type" value="Genomic_DNA"/>
</dbReference>
<evidence type="ECO:0000313" key="2">
    <source>
        <dbReference type="Proteomes" id="UP000078492"/>
    </source>
</evidence>
<organism evidence="1 2">
    <name type="scientific">Trachymyrmex cornetzi</name>
    <dbReference type="NCBI Taxonomy" id="471704"/>
    <lineage>
        <taxon>Eukaryota</taxon>
        <taxon>Metazoa</taxon>
        <taxon>Ecdysozoa</taxon>
        <taxon>Arthropoda</taxon>
        <taxon>Hexapoda</taxon>
        <taxon>Insecta</taxon>
        <taxon>Pterygota</taxon>
        <taxon>Neoptera</taxon>
        <taxon>Endopterygota</taxon>
        <taxon>Hymenoptera</taxon>
        <taxon>Apocrita</taxon>
        <taxon>Aculeata</taxon>
        <taxon>Formicoidea</taxon>
        <taxon>Formicidae</taxon>
        <taxon>Myrmicinae</taxon>
        <taxon>Trachymyrmex</taxon>
    </lineage>
</organism>
<accession>A0A195E5Z8</accession>
<name>A0A195E5Z8_9HYME</name>
<reference evidence="1 2" key="1">
    <citation type="submission" date="2015-09" db="EMBL/GenBank/DDBJ databases">
        <title>Trachymyrmex cornetzi WGS genome.</title>
        <authorList>
            <person name="Nygaard S."/>
            <person name="Hu H."/>
            <person name="Boomsma J."/>
            <person name="Zhang G."/>
        </authorList>
    </citation>
    <scope>NUCLEOTIDE SEQUENCE [LARGE SCALE GENOMIC DNA]</scope>
    <source>
        <strain evidence="1">Tcor2-1</strain>
        <tissue evidence="1">Whole body</tissue>
    </source>
</reference>
<dbReference type="Proteomes" id="UP000078492">
    <property type="component" value="Unassembled WGS sequence"/>
</dbReference>
<protein>
    <submittedName>
        <fullName evidence="1">Uncharacterized protein</fullName>
    </submittedName>
</protein>
<gene>
    <name evidence="1" type="ORF">ALC57_07211</name>
</gene>
<dbReference type="AlphaFoldDB" id="A0A195E5Z8"/>